<dbReference type="RefSeq" id="WP_011714729.1">
    <property type="nucleotide sequence ID" value="NC_008576.1"/>
</dbReference>
<dbReference type="SUPFAM" id="SSF69635">
    <property type="entry name" value="Type III secretory system chaperone-like"/>
    <property type="match status" value="1"/>
</dbReference>
<evidence type="ECO:0000313" key="2">
    <source>
        <dbReference type="Proteomes" id="UP000002586"/>
    </source>
</evidence>
<dbReference type="STRING" id="156889.Mmc1_3176"/>
<accession>A0LCH3</accession>
<reference evidence="1 2" key="2">
    <citation type="journal article" date="2012" name="Int. J. Syst. Evol. Microbiol.">
        <title>Magnetococcus marinus gen. nov., sp. nov., a marine, magnetotactic bacterium that represents a novel lineage (Magnetococcaceae fam. nov.; Magnetococcales ord. nov.) at the base of the Alphaproteobacteria.</title>
        <authorList>
            <person name="Bazylinski D.A."/>
            <person name="Williams T.J."/>
            <person name="Lefevre C.T."/>
            <person name="Berg R.J."/>
            <person name="Zhang C.L."/>
            <person name="Bowser S.S."/>
            <person name="Dean A.J."/>
            <person name="Beveridge T.J."/>
        </authorList>
    </citation>
    <scope>NUCLEOTIDE SEQUENCE [LARGE SCALE GENOMIC DNA]</scope>
    <source>
        <strain evidence="2">ATCC BAA-1437 / JCM 17883 / MC-1</strain>
    </source>
</reference>
<keyword evidence="2" id="KW-1185">Reference proteome</keyword>
<dbReference type="eggNOG" id="ENOG502ZPB9">
    <property type="taxonomic scope" value="Bacteria"/>
</dbReference>
<organism evidence="1 2">
    <name type="scientific">Magnetococcus marinus (strain ATCC BAA-1437 / JCM 17883 / MC-1)</name>
    <dbReference type="NCBI Taxonomy" id="156889"/>
    <lineage>
        <taxon>Bacteria</taxon>
        <taxon>Pseudomonadati</taxon>
        <taxon>Pseudomonadota</taxon>
        <taxon>Magnetococcia</taxon>
        <taxon>Magnetococcales</taxon>
        <taxon>Magnetococcaceae</taxon>
        <taxon>Magnetococcus</taxon>
    </lineage>
</organism>
<gene>
    <name evidence="1" type="ordered locus">Mmc1_3176</name>
</gene>
<evidence type="ECO:0008006" key="3">
    <source>
        <dbReference type="Google" id="ProtNLM"/>
    </source>
</evidence>
<dbReference type="Proteomes" id="UP000002586">
    <property type="component" value="Chromosome"/>
</dbReference>
<name>A0LCH3_MAGMM</name>
<sequence>MSEQSHFETVRGYLEALEVTIDHEDAAEALFRISDNARGIANMVVDCEDDLLVIEQGILAIGRDDVAFYKKLLQINRELVHGAFVLDDAGQMLLFRDTLQLANLDLNELEASINALGLGLATHAQLLLTYAAEQAA</sequence>
<evidence type="ECO:0000313" key="1">
    <source>
        <dbReference type="EMBL" id="ABK45666.1"/>
    </source>
</evidence>
<dbReference type="EMBL" id="CP000471">
    <property type="protein sequence ID" value="ABK45666.1"/>
    <property type="molecule type" value="Genomic_DNA"/>
</dbReference>
<dbReference type="OrthoDB" id="361060at2"/>
<dbReference type="KEGG" id="mgm:Mmc1_3176"/>
<proteinExistence type="predicted"/>
<dbReference type="HOGENOM" id="CLU_151808_0_0_5"/>
<dbReference type="InterPro" id="IPR054345">
    <property type="entry name" value="Tir-like"/>
</dbReference>
<reference evidence="2" key="1">
    <citation type="journal article" date="2009" name="Appl. Environ. Microbiol.">
        <title>Complete genome sequence of the chemolithoautotrophic marine magnetotactic coccus strain MC-1.</title>
        <authorList>
            <person name="Schubbe S."/>
            <person name="Williams T.J."/>
            <person name="Xie G."/>
            <person name="Kiss H.E."/>
            <person name="Brettin T.S."/>
            <person name="Martinez D."/>
            <person name="Ross C.A."/>
            <person name="Schuler D."/>
            <person name="Cox B.L."/>
            <person name="Nealson K.H."/>
            <person name="Bazylinski D.A."/>
        </authorList>
    </citation>
    <scope>NUCLEOTIDE SEQUENCE [LARGE SCALE GENOMIC DNA]</scope>
    <source>
        <strain evidence="2">ATCC BAA-1437 / JCM 17883 / MC-1</strain>
    </source>
</reference>
<dbReference type="Pfam" id="PF22550">
    <property type="entry name" value="CesT_Tir_1"/>
    <property type="match status" value="1"/>
</dbReference>
<dbReference type="AlphaFoldDB" id="A0LCH3"/>
<dbReference type="Gene3D" id="3.30.1460.10">
    <property type="match status" value="1"/>
</dbReference>
<protein>
    <recommendedName>
        <fullName evidence="3">Molecular chaperone Tir</fullName>
    </recommendedName>
</protein>